<dbReference type="InterPro" id="IPR011990">
    <property type="entry name" value="TPR-like_helical_dom_sf"/>
</dbReference>
<protein>
    <recommendedName>
        <fullName evidence="1">Bacterial transcriptional activator domain-containing protein</fullName>
    </recommendedName>
</protein>
<organism evidence="2 3">
    <name type="scientific">Slackia equolifaciens</name>
    <dbReference type="NCBI Taxonomy" id="498718"/>
    <lineage>
        <taxon>Bacteria</taxon>
        <taxon>Bacillati</taxon>
        <taxon>Actinomycetota</taxon>
        <taxon>Coriobacteriia</taxon>
        <taxon>Eggerthellales</taxon>
        <taxon>Eggerthellaceae</taxon>
        <taxon>Slackia</taxon>
    </lineage>
</organism>
<dbReference type="InterPro" id="IPR051677">
    <property type="entry name" value="AfsR-DnrI-RedD_regulator"/>
</dbReference>
<dbReference type="RefSeq" id="WP_123208401.1">
    <property type="nucleotide sequence ID" value="NZ_JBHTHO010000002.1"/>
</dbReference>
<dbReference type="InterPro" id="IPR016032">
    <property type="entry name" value="Sig_transdc_resp-reg_C-effctor"/>
</dbReference>
<evidence type="ECO:0000259" key="1">
    <source>
        <dbReference type="SMART" id="SM01043"/>
    </source>
</evidence>
<dbReference type="Pfam" id="PF13191">
    <property type="entry name" value="AAA_16"/>
    <property type="match status" value="1"/>
</dbReference>
<dbReference type="InterPro" id="IPR036388">
    <property type="entry name" value="WH-like_DNA-bd_sf"/>
</dbReference>
<evidence type="ECO:0000313" key="3">
    <source>
        <dbReference type="Proteomes" id="UP000269591"/>
    </source>
</evidence>
<dbReference type="SUPFAM" id="SSF48452">
    <property type="entry name" value="TPR-like"/>
    <property type="match status" value="1"/>
</dbReference>
<dbReference type="InterPro" id="IPR005158">
    <property type="entry name" value="BTAD"/>
</dbReference>
<dbReference type="Gene3D" id="1.10.10.10">
    <property type="entry name" value="Winged helix-like DNA-binding domain superfamily/Winged helix DNA-binding domain"/>
    <property type="match status" value="1"/>
</dbReference>
<dbReference type="GO" id="GO:0003677">
    <property type="term" value="F:DNA binding"/>
    <property type="evidence" value="ECO:0007669"/>
    <property type="project" value="InterPro"/>
</dbReference>
<gene>
    <name evidence="2" type="ORF">DMP06_03660</name>
</gene>
<dbReference type="Pfam" id="PF03704">
    <property type="entry name" value="BTAD"/>
    <property type="match status" value="1"/>
</dbReference>
<dbReference type="PANTHER" id="PTHR35807">
    <property type="entry name" value="TRANSCRIPTIONAL REGULATOR REDD-RELATED"/>
    <property type="match status" value="1"/>
</dbReference>
<dbReference type="GO" id="GO:0006355">
    <property type="term" value="P:regulation of DNA-templated transcription"/>
    <property type="evidence" value="ECO:0007669"/>
    <property type="project" value="InterPro"/>
</dbReference>
<feature type="domain" description="Bacterial transcriptional activator" evidence="1">
    <location>
        <begin position="97"/>
        <end position="237"/>
    </location>
</feature>
<proteinExistence type="predicted"/>
<dbReference type="InterPro" id="IPR027417">
    <property type="entry name" value="P-loop_NTPase"/>
</dbReference>
<dbReference type="Gene3D" id="3.40.50.300">
    <property type="entry name" value="P-loop containing nucleotide triphosphate hydrolases"/>
    <property type="match status" value="1"/>
</dbReference>
<dbReference type="AlphaFoldDB" id="A0A3N0B0Y0"/>
<dbReference type="EMBL" id="QIBX01000004">
    <property type="protein sequence ID" value="RNL40782.1"/>
    <property type="molecule type" value="Genomic_DNA"/>
</dbReference>
<accession>A0A3N0B0Y0</accession>
<sequence length="998" mass="109860">MTQERVRIELLGEPRILVGEQMASIPRTRVRALAYYLAATGKPVPRATLSWLFWPDSTTDSASRALSIHLSYLRSALPQGSLITSRTAVGLAPHCSTDIADFELLSASGSDKDALAAFALFRGAFLEGFALKGAHPFDQWVEAQQTRWTARFAASSCRAASILTARGEAQSALEILDTAAQADPLNEEIYRRRMRIMAQSGMRAQVGALYQGLVERLNEALGIPPSQETVACYQEIIGSNDDFTASVRATGQQFIGSEDDMPFIGREEQLKGALEGAQGRLVLVQGQAGIGKTRFLSELAKANGMASLTIALSQQGKSVPFSSVAAIVRAIAAAFDWAKLSALLEEQMPADIWATLCCLAPDLSSHNRSSSAAFALTALQVAEAFSRLIEAAAERSPLRILIDDFHNVDASSLSVFRSVPTHLEAGRAQFVVALSPALMNSDAASFFNGLQKADLLRVIRLERLSDSQMMEVLLFYFPDIDATTANRLVELADGNPYWMRAIVRGLDSGYTEFSGKNSLESLFDFILRPLSPEALTMAEKLAVMEEPCEFRLFGRMCHGSSPQDVLLELSTAGITALDHANHVGFLHTQMRNHIFDRLSREPQRLATAHLRVAQGMEELYGESPANAQDIAITNHYLKSTHPETCAPFAAKAGDYLLQVDDVDGAIHHFKLAVRYLEGSRKLDCAMMLYMNMTHRGQLYEADLYVQEAITVARGQQRQDYALAFEAARSLVVLPEFKEVQAGVIPCYRRDISPRIIEALDAAENEALSHNASVLLVNYILGFKSSYYMIRGDLDRSKDCLNRLIGRNLWYRGGTESSTNMLLQYSAIVTLIAIMNWFPDERIYGVIQLEEEIFRETPINSFSATSSGVKALLTNIRGDYAEGERLMDTAIAELRKTDNRISLASTLVTQAMLVHRHAPGKAYAANLEAYQIAQEGQARYTLVRALIGLVVSSPYKQEAITFLEELRELAGAIGDESLYTKVARVASKIKDKRNRASSA</sequence>
<dbReference type="Proteomes" id="UP000269591">
    <property type="component" value="Unassembled WGS sequence"/>
</dbReference>
<dbReference type="OrthoDB" id="3185430at2"/>
<dbReference type="SUPFAM" id="SSF46894">
    <property type="entry name" value="C-terminal effector domain of the bipartite response regulators"/>
    <property type="match status" value="1"/>
</dbReference>
<dbReference type="InterPro" id="IPR041664">
    <property type="entry name" value="AAA_16"/>
</dbReference>
<dbReference type="SMART" id="SM01043">
    <property type="entry name" value="BTAD"/>
    <property type="match status" value="1"/>
</dbReference>
<keyword evidence="3" id="KW-1185">Reference proteome</keyword>
<reference evidence="3" key="1">
    <citation type="submission" date="2018-05" db="EMBL/GenBank/DDBJ databases">
        <title>Genome Sequencing of selected type strains of the family Eggerthellaceae.</title>
        <authorList>
            <person name="Danylec N."/>
            <person name="Stoll D.A."/>
            <person name="Doetsch A."/>
            <person name="Huch M."/>
        </authorList>
    </citation>
    <scope>NUCLEOTIDE SEQUENCE [LARGE SCALE GENOMIC DNA]</scope>
    <source>
        <strain evidence="3">DSM 24851</strain>
    </source>
</reference>
<evidence type="ECO:0000313" key="2">
    <source>
        <dbReference type="EMBL" id="RNL40782.1"/>
    </source>
</evidence>
<dbReference type="SUPFAM" id="SSF52540">
    <property type="entry name" value="P-loop containing nucleoside triphosphate hydrolases"/>
    <property type="match status" value="1"/>
</dbReference>
<comment type="caution">
    <text evidence="2">The sequence shown here is derived from an EMBL/GenBank/DDBJ whole genome shotgun (WGS) entry which is preliminary data.</text>
</comment>
<dbReference type="Gene3D" id="1.25.40.10">
    <property type="entry name" value="Tetratricopeptide repeat domain"/>
    <property type="match status" value="1"/>
</dbReference>
<name>A0A3N0B0Y0_9ACTN</name>